<dbReference type="OrthoDB" id="274691at2759"/>
<dbReference type="GeneID" id="34616625"/>
<evidence type="ECO:0008006" key="7">
    <source>
        <dbReference type="Google" id="ProtNLM"/>
    </source>
</evidence>
<reference evidence="6" key="1">
    <citation type="journal article" date="2017" name="Genome Biol.">
        <title>Comparative genomics reveals high biological diversity and specific adaptations in the industrially and medically important fungal genus Aspergillus.</title>
        <authorList>
            <person name="de Vries R.P."/>
            <person name="Riley R."/>
            <person name="Wiebenga A."/>
            <person name="Aguilar-Osorio G."/>
            <person name="Amillis S."/>
            <person name="Uchima C.A."/>
            <person name="Anderluh G."/>
            <person name="Asadollahi M."/>
            <person name="Askin M."/>
            <person name="Barry K."/>
            <person name="Battaglia E."/>
            <person name="Bayram O."/>
            <person name="Benocci T."/>
            <person name="Braus-Stromeyer S.A."/>
            <person name="Caldana C."/>
            <person name="Canovas D."/>
            <person name="Cerqueira G.C."/>
            <person name="Chen F."/>
            <person name="Chen W."/>
            <person name="Choi C."/>
            <person name="Clum A."/>
            <person name="Dos Santos R.A."/>
            <person name="Damasio A.R."/>
            <person name="Diallinas G."/>
            <person name="Emri T."/>
            <person name="Fekete E."/>
            <person name="Flipphi M."/>
            <person name="Freyberg S."/>
            <person name="Gallo A."/>
            <person name="Gournas C."/>
            <person name="Habgood R."/>
            <person name="Hainaut M."/>
            <person name="Harispe M.L."/>
            <person name="Henrissat B."/>
            <person name="Hilden K.S."/>
            <person name="Hope R."/>
            <person name="Hossain A."/>
            <person name="Karabika E."/>
            <person name="Karaffa L."/>
            <person name="Karanyi Z."/>
            <person name="Krasevec N."/>
            <person name="Kuo A."/>
            <person name="Kusch H."/>
            <person name="LaButti K."/>
            <person name="Lagendijk E.L."/>
            <person name="Lapidus A."/>
            <person name="Levasseur A."/>
            <person name="Lindquist E."/>
            <person name="Lipzen A."/>
            <person name="Logrieco A.F."/>
            <person name="MacCabe A."/>
            <person name="Maekelae M.R."/>
            <person name="Malavazi I."/>
            <person name="Melin P."/>
            <person name="Meyer V."/>
            <person name="Mielnichuk N."/>
            <person name="Miskei M."/>
            <person name="Molnar A.P."/>
            <person name="Mule G."/>
            <person name="Ngan C.Y."/>
            <person name="Orejas M."/>
            <person name="Orosz E."/>
            <person name="Ouedraogo J.P."/>
            <person name="Overkamp K.M."/>
            <person name="Park H.-S."/>
            <person name="Perrone G."/>
            <person name="Piumi F."/>
            <person name="Punt P.J."/>
            <person name="Ram A.F."/>
            <person name="Ramon A."/>
            <person name="Rauscher S."/>
            <person name="Record E."/>
            <person name="Riano-Pachon D.M."/>
            <person name="Robert V."/>
            <person name="Roehrig J."/>
            <person name="Ruller R."/>
            <person name="Salamov A."/>
            <person name="Salih N.S."/>
            <person name="Samson R.A."/>
            <person name="Sandor E."/>
            <person name="Sanguinetti M."/>
            <person name="Schuetze T."/>
            <person name="Sepcic K."/>
            <person name="Shelest E."/>
            <person name="Sherlock G."/>
            <person name="Sophianopoulou V."/>
            <person name="Squina F.M."/>
            <person name="Sun H."/>
            <person name="Susca A."/>
            <person name="Todd R.B."/>
            <person name="Tsang A."/>
            <person name="Unkles S.E."/>
            <person name="van de Wiele N."/>
            <person name="van Rossen-Uffink D."/>
            <person name="Oliveira J.V."/>
            <person name="Vesth T.C."/>
            <person name="Visser J."/>
            <person name="Yu J.-H."/>
            <person name="Zhou M."/>
            <person name="Andersen M.R."/>
            <person name="Archer D.B."/>
            <person name="Baker S.E."/>
            <person name="Benoit I."/>
            <person name="Brakhage A.A."/>
            <person name="Braus G.H."/>
            <person name="Fischer R."/>
            <person name="Frisvad J.C."/>
            <person name="Goldman G.H."/>
            <person name="Houbraken J."/>
            <person name="Oakley B."/>
            <person name="Pocsi I."/>
            <person name="Scazzocchio C."/>
            <person name="Seiboth B."/>
            <person name="vanKuyk P.A."/>
            <person name="Wortman J."/>
            <person name="Dyer P.S."/>
            <person name="Grigoriev I.V."/>
        </authorList>
    </citation>
    <scope>NUCLEOTIDE SEQUENCE [LARGE SCALE GENOMIC DNA]</scope>
    <source>
        <strain evidence="6">CBS 506.65</strain>
    </source>
</reference>
<evidence type="ECO:0000313" key="6">
    <source>
        <dbReference type="Proteomes" id="UP000184188"/>
    </source>
</evidence>
<protein>
    <recommendedName>
        <fullName evidence="7">Aldose 1-epimerase</fullName>
    </recommendedName>
</protein>
<keyword evidence="2" id="KW-0413">Isomerase</keyword>
<name>A0A1L9SB05_9EURO</name>
<dbReference type="STRING" id="1073090.A0A1L9SB05"/>
<evidence type="ECO:0000256" key="1">
    <source>
        <dbReference type="ARBA" id="ARBA00006206"/>
    </source>
</evidence>
<dbReference type="PANTHER" id="PTHR10091:SF6">
    <property type="entry name" value="1-EPIMERASE, PUTATIVE (AFU_ORTHOLOGUE AFUA_3G13240)-RELATED"/>
    <property type="match status" value="1"/>
</dbReference>
<dbReference type="Pfam" id="PF01263">
    <property type="entry name" value="Aldose_epim"/>
    <property type="match status" value="1"/>
</dbReference>
<evidence type="ECO:0000256" key="2">
    <source>
        <dbReference type="ARBA" id="ARBA00023235"/>
    </source>
</evidence>
<dbReference type="FunFam" id="2.70.98.10:FF:000014">
    <property type="entry name" value="Aldose 1-epimerase, putative"/>
    <property type="match status" value="1"/>
</dbReference>
<evidence type="ECO:0000313" key="5">
    <source>
        <dbReference type="EMBL" id="OJJ44331.1"/>
    </source>
</evidence>
<evidence type="ECO:0000256" key="3">
    <source>
        <dbReference type="ARBA" id="ARBA00023277"/>
    </source>
</evidence>
<dbReference type="RefSeq" id="XP_022578841.1">
    <property type="nucleotide sequence ID" value="XM_022730161.1"/>
</dbReference>
<dbReference type="GO" id="GO:0004034">
    <property type="term" value="F:aldose 1-epimerase activity"/>
    <property type="evidence" value="ECO:0007669"/>
    <property type="project" value="TreeGrafter"/>
</dbReference>
<proteinExistence type="inferred from homology"/>
<dbReference type="SUPFAM" id="SSF74650">
    <property type="entry name" value="Galactose mutarotase-like"/>
    <property type="match status" value="1"/>
</dbReference>
<accession>A0A1L9SB05</accession>
<keyword evidence="4" id="KW-1133">Transmembrane helix</keyword>
<evidence type="ECO:0000256" key="4">
    <source>
        <dbReference type="SAM" id="Phobius"/>
    </source>
</evidence>
<dbReference type="InterPro" id="IPR011013">
    <property type="entry name" value="Gal_mutarotase_sf_dom"/>
</dbReference>
<dbReference type="GO" id="GO:0006006">
    <property type="term" value="P:glucose metabolic process"/>
    <property type="evidence" value="ECO:0007669"/>
    <property type="project" value="TreeGrafter"/>
</dbReference>
<dbReference type="PANTHER" id="PTHR10091">
    <property type="entry name" value="ALDOSE-1-EPIMERASE"/>
    <property type="match status" value="1"/>
</dbReference>
<feature type="transmembrane region" description="Helical" evidence="4">
    <location>
        <begin position="27"/>
        <end position="48"/>
    </location>
</feature>
<dbReference type="CDD" id="cd09019">
    <property type="entry name" value="galactose_mutarotase_like"/>
    <property type="match status" value="1"/>
</dbReference>
<comment type="similarity">
    <text evidence="1">Belongs to the aldose epimerase family.</text>
</comment>
<sequence>MVRTGIYRPRLPWFCNRLRSVFCPARVSPRVLLIYGVIFLSATALLGVKMHVKSYFAVALSGLPVLATATSASSNSNVTAEDAAHFKEYTISAGNINATFIPYGARLTSLLVPDRDGNVQDVVVGYDDPLQYLTDTETVHTYFGAVVGRYANRIKNGTFNVRGQTYHIPENEHDGEDTLHGGFIGYDQRNWTVTSYTDSHITFTLLDEAFQGFPGDVITHAIYSVDNEVTPENPKGLPQLTTKLVSLALTERTPIMLANHIYWNLNAFKESTILNDTYLEMPWSPRYVAVDGIEVPNGTILEVFDTYNGALDFTSSKLVGQDIFETEGLCGTGCTGYDTCWMVDRPPSYSAPDSMIPSLRMSSNTTGIALEVTTNQNALQIYTCNELDGTIPVRASQLERNEAEGDNATSTINQFGCLVIETEGWIDAINYPEWGQQTTQFYDPFGPPAINWATYRFDTIS</sequence>
<dbReference type="GO" id="GO:0033499">
    <property type="term" value="P:galactose catabolic process via UDP-galactose, Leloir pathway"/>
    <property type="evidence" value="ECO:0007669"/>
    <property type="project" value="TreeGrafter"/>
</dbReference>
<dbReference type="AlphaFoldDB" id="A0A1L9SB05"/>
<keyword evidence="4" id="KW-0812">Transmembrane</keyword>
<dbReference type="EMBL" id="KV878348">
    <property type="protein sequence ID" value="OJJ44331.1"/>
    <property type="molecule type" value="Genomic_DNA"/>
</dbReference>
<dbReference type="InterPro" id="IPR008183">
    <property type="entry name" value="Aldose_1/G6P_1-epimerase"/>
</dbReference>
<dbReference type="InterPro" id="IPR047215">
    <property type="entry name" value="Galactose_mutarotase-like"/>
</dbReference>
<dbReference type="GO" id="GO:0030246">
    <property type="term" value="F:carbohydrate binding"/>
    <property type="evidence" value="ECO:0007669"/>
    <property type="project" value="InterPro"/>
</dbReference>
<keyword evidence="3" id="KW-0119">Carbohydrate metabolism</keyword>
<keyword evidence="4" id="KW-0472">Membrane</keyword>
<dbReference type="Proteomes" id="UP000184188">
    <property type="component" value="Unassembled WGS sequence"/>
</dbReference>
<dbReference type="Gene3D" id="2.70.98.10">
    <property type="match status" value="1"/>
</dbReference>
<organism evidence="5 6">
    <name type="scientific">Penicilliopsis zonata CBS 506.65</name>
    <dbReference type="NCBI Taxonomy" id="1073090"/>
    <lineage>
        <taxon>Eukaryota</taxon>
        <taxon>Fungi</taxon>
        <taxon>Dikarya</taxon>
        <taxon>Ascomycota</taxon>
        <taxon>Pezizomycotina</taxon>
        <taxon>Eurotiomycetes</taxon>
        <taxon>Eurotiomycetidae</taxon>
        <taxon>Eurotiales</taxon>
        <taxon>Aspergillaceae</taxon>
        <taxon>Penicilliopsis</taxon>
    </lineage>
</organism>
<keyword evidence="6" id="KW-1185">Reference proteome</keyword>
<gene>
    <name evidence="5" type="ORF">ASPZODRAFT_773293</name>
</gene>
<dbReference type="VEuPathDB" id="FungiDB:ASPZODRAFT_773293"/>
<dbReference type="InterPro" id="IPR014718">
    <property type="entry name" value="GH-type_carb-bd"/>
</dbReference>